<dbReference type="GO" id="GO:0005886">
    <property type="term" value="C:plasma membrane"/>
    <property type="evidence" value="ECO:0007669"/>
    <property type="project" value="TreeGrafter"/>
</dbReference>
<proteinExistence type="inferred from homology"/>
<dbReference type="RefSeq" id="WP_008614617.1">
    <property type="nucleotide sequence ID" value="NZ_AONQ01000007.1"/>
</dbReference>
<dbReference type="Gene3D" id="2.40.420.20">
    <property type="match status" value="1"/>
</dbReference>
<feature type="domain" description="Multidrug resistance protein MdtA-like barrel-sandwich hybrid" evidence="2">
    <location>
        <begin position="76"/>
        <end position="208"/>
    </location>
</feature>
<evidence type="ECO:0000313" key="5">
    <source>
        <dbReference type="EMBL" id="EME71229.1"/>
    </source>
</evidence>
<dbReference type="InterPro" id="IPR006143">
    <property type="entry name" value="RND_pump_MFP"/>
</dbReference>
<dbReference type="InterPro" id="IPR058637">
    <property type="entry name" value="YknX-like_C"/>
</dbReference>
<dbReference type="NCBIfam" id="TIGR01730">
    <property type="entry name" value="RND_mfp"/>
    <property type="match status" value="1"/>
</dbReference>
<dbReference type="Pfam" id="PF25917">
    <property type="entry name" value="BSH_RND"/>
    <property type="match status" value="1"/>
</dbReference>
<keyword evidence="6" id="KW-1185">Reference proteome</keyword>
<reference evidence="5 6" key="1">
    <citation type="journal article" date="2014" name="Genome Announc.">
        <title>Draft Genome Sequence of Magnetospirillum sp. Strain SO-1, a Freshwater Magnetotactic Bacterium Isolated from the Ol'khovka River, Russia.</title>
        <authorList>
            <person name="Grouzdev D.S."/>
            <person name="Dziuba M.V."/>
            <person name="Sukhacheva M.S."/>
            <person name="Mardanov A.V."/>
            <person name="Beletskiy A.V."/>
            <person name="Kuznetsov B.B."/>
            <person name="Skryabin K.G."/>
        </authorList>
    </citation>
    <scope>NUCLEOTIDE SEQUENCE [LARGE SCALE GENOMIC DNA]</scope>
    <source>
        <strain evidence="5 6">SO-1</strain>
    </source>
</reference>
<accession>M3AF84</accession>
<sequence>MDSSPRRSKLPLPVLLLGGLALAGIAAGVASFWPLGSRPAGGPPSGAPTVTVAPPLSRQVIDWNEYTGQFAAVDYVEIRARVSGYMTEVHFTDGQMVNKGDLLFVIDPRPYEIALASARAKVDQAMGTKEYTKRQLARAGELHRKEFVAESTLDLRTEESRGAGATVEAARAAMRDAELNLQFTRVTAPIAGRISAKQVSVGNLVTGGPGVSSPTLLTTIVSQDPIHVTFDLTEADYLAQARRGNPVGAAVQLRLMSESGWPREGRLDFVDNQIDKGTGTIRARAVLANPDGQVPAGAFGRVRLAVSEPYDSLMVPDTAIVTDQSRKLVMTVKDGAVVPKPVKLGPKDGDLRVIKEGLGPDDQVIINGLMRARPGTKVTSQPGKME</sequence>
<gene>
    <name evidence="5" type="ORF">H261_04148</name>
</gene>
<comment type="caution">
    <text evidence="5">The sequence shown here is derived from an EMBL/GenBank/DDBJ whole genome shotgun (WGS) entry which is preliminary data.</text>
</comment>
<dbReference type="Proteomes" id="UP000011744">
    <property type="component" value="Unassembled WGS sequence"/>
</dbReference>
<dbReference type="Gene3D" id="2.40.30.170">
    <property type="match status" value="1"/>
</dbReference>
<evidence type="ECO:0000256" key="1">
    <source>
        <dbReference type="ARBA" id="ARBA00009477"/>
    </source>
</evidence>
<dbReference type="GO" id="GO:0030313">
    <property type="term" value="C:cell envelope"/>
    <property type="evidence" value="ECO:0007669"/>
    <property type="project" value="UniProtKB-SubCell"/>
</dbReference>
<dbReference type="PATRIC" id="fig|1244869.3.peg.828"/>
<organism evidence="5 6">
    <name type="scientific">Paramagnetospirillum caucaseum</name>
    <dbReference type="NCBI Taxonomy" id="1244869"/>
    <lineage>
        <taxon>Bacteria</taxon>
        <taxon>Pseudomonadati</taxon>
        <taxon>Pseudomonadota</taxon>
        <taxon>Alphaproteobacteria</taxon>
        <taxon>Rhodospirillales</taxon>
        <taxon>Magnetospirillaceae</taxon>
        <taxon>Paramagnetospirillum</taxon>
    </lineage>
</organism>
<dbReference type="GO" id="GO:0046677">
    <property type="term" value="P:response to antibiotic"/>
    <property type="evidence" value="ECO:0007669"/>
    <property type="project" value="TreeGrafter"/>
</dbReference>
<dbReference type="Pfam" id="PF25989">
    <property type="entry name" value="YknX_C"/>
    <property type="match status" value="1"/>
</dbReference>
<dbReference type="PANTHER" id="PTHR30158">
    <property type="entry name" value="ACRA/E-RELATED COMPONENT OF DRUG EFFLUX TRANSPORTER"/>
    <property type="match status" value="1"/>
</dbReference>
<dbReference type="EMBL" id="AONQ01000007">
    <property type="protein sequence ID" value="EME71229.1"/>
    <property type="molecule type" value="Genomic_DNA"/>
</dbReference>
<dbReference type="Gene3D" id="1.10.287.470">
    <property type="entry name" value="Helix hairpin bin"/>
    <property type="match status" value="1"/>
</dbReference>
<name>M3AF84_9PROT</name>
<evidence type="ECO:0000259" key="2">
    <source>
        <dbReference type="Pfam" id="PF25917"/>
    </source>
</evidence>
<dbReference type="SUPFAM" id="SSF111369">
    <property type="entry name" value="HlyD-like secretion proteins"/>
    <property type="match status" value="1"/>
</dbReference>
<feature type="domain" description="YknX-like C-terminal permuted SH3-like" evidence="4">
    <location>
        <begin position="313"/>
        <end position="379"/>
    </location>
</feature>
<dbReference type="Gene3D" id="2.40.50.100">
    <property type="match status" value="1"/>
</dbReference>
<protein>
    <submittedName>
        <fullName evidence="5">Membrane-fusion protein</fullName>
    </submittedName>
</protein>
<dbReference type="InterPro" id="IPR058626">
    <property type="entry name" value="MdtA-like_b-barrel"/>
</dbReference>
<dbReference type="AlphaFoldDB" id="M3AF84"/>
<dbReference type="OrthoDB" id="9816569at2"/>
<dbReference type="Pfam" id="PF25944">
    <property type="entry name" value="Beta-barrel_RND"/>
    <property type="match status" value="1"/>
</dbReference>
<dbReference type="eggNOG" id="COG0845">
    <property type="taxonomic scope" value="Bacteria"/>
</dbReference>
<dbReference type="InterPro" id="IPR058625">
    <property type="entry name" value="MdtA-like_BSH"/>
</dbReference>
<evidence type="ECO:0000313" key="6">
    <source>
        <dbReference type="Proteomes" id="UP000011744"/>
    </source>
</evidence>
<comment type="similarity">
    <text evidence="1">Belongs to the membrane fusion protein (MFP) (TC 8.A.1) family.</text>
</comment>
<evidence type="ECO:0000259" key="4">
    <source>
        <dbReference type="Pfam" id="PF25989"/>
    </source>
</evidence>
<feature type="domain" description="Multidrug resistance protein MdtA-like beta-barrel" evidence="3">
    <location>
        <begin position="225"/>
        <end position="306"/>
    </location>
</feature>
<dbReference type="STRING" id="1244869.H261_04148"/>
<dbReference type="GO" id="GO:0022857">
    <property type="term" value="F:transmembrane transporter activity"/>
    <property type="evidence" value="ECO:0007669"/>
    <property type="project" value="InterPro"/>
</dbReference>
<dbReference type="PANTHER" id="PTHR30158:SF10">
    <property type="entry name" value="CATION EFFLUX PUMP"/>
    <property type="match status" value="1"/>
</dbReference>
<evidence type="ECO:0000259" key="3">
    <source>
        <dbReference type="Pfam" id="PF25944"/>
    </source>
</evidence>